<organism evidence="1 2">
    <name type="scientific">Paraburkholderia terrae</name>
    <dbReference type="NCBI Taxonomy" id="311230"/>
    <lineage>
        <taxon>Bacteria</taxon>
        <taxon>Pseudomonadati</taxon>
        <taxon>Pseudomonadota</taxon>
        <taxon>Betaproteobacteria</taxon>
        <taxon>Burkholderiales</taxon>
        <taxon>Burkholderiaceae</taxon>
        <taxon>Paraburkholderia</taxon>
    </lineage>
</organism>
<dbReference type="EMBL" id="CP026112">
    <property type="protein sequence ID" value="AUT61687.1"/>
    <property type="molecule type" value="Genomic_DNA"/>
</dbReference>
<proteinExistence type="predicted"/>
<dbReference type="KEGG" id="pter:C2L65_18425"/>
<reference evidence="1 2" key="1">
    <citation type="submission" date="2018-01" db="EMBL/GenBank/DDBJ databases">
        <title>Species boundaries and ecological features among Paraburkholderia terrae DSMZ17804T, P. hospita DSMZ17164T and P. caribensis DSMZ13236T.</title>
        <authorList>
            <person name="Pratama A.A."/>
        </authorList>
    </citation>
    <scope>NUCLEOTIDE SEQUENCE [LARGE SCALE GENOMIC DNA]</scope>
    <source>
        <strain evidence="1 2">DSM 17804</strain>
    </source>
</reference>
<protein>
    <submittedName>
        <fullName evidence="1">Uncharacterized protein</fullName>
    </submittedName>
</protein>
<accession>A0A2I8EQ00</accession>
<name>A0A2I8EQ00_9BURK</name>
<dbReference type="AlphaFoldDB" id="A0A2I8EQ00"/>
<sequence>MLPAAAGGIAMIKSLGGTGGFVSPALVGREAAGRAGPSLWRGSIADRLDAVIRCLPSAAGMCLLLRMSAGAE</sequence>
<evidence type="ECO:0000313" key="2">
    <source>
        <dbReference type="Proteomes" id="UP000243502"/>
    </source>
</evidence>
<evidence type="ECO:0000313" key="1">
    <source>
        <dbReference type="EMBL" id="AUT61687.1"/>
    </source>
</evidence>
<dbReference type="Proteomes" id="UP000243502">
    <property type="component" value="Chromosome 2"/>
</dbReference>
<gene>
    <name evidence="1" type="ORF">C2L65_18425</name>
</gene>